<evidence type="ECO:0000313" key="1">
    <source>
        <dbReference type="EMBL" id="BCT76929.1"/>
    </source>
</evidence>
<accession>A0ABN6FJV1</accession>
<keyword evidence="2" id="KW-1185">Reference proteome</keyword>
<evidence type="ECO:0000313" key="2">
    <source>
        <dbReference type="Proteomes" id="UP001319861"/>
    </source>
</evidence>
<gene>
    <name evidence="1" type="ORF">SCMU_27710</name>
</gene>
<protein>
    <submittedName>
        <fullName evidence="1">Uncharacterized protein</fullName>
    </submittedName>
</protein>
<organism evidence="1 2">
    <name type="scientific">Sinomonas cyclohexanicum</name>
    <name type="common">Corynebacterium cyclohexanicum</name>
    <dbReference type="NCBI Taxonomy" id="322009"/>
    <lineage>
        <taxon>Bacteria</taxon>
        <taxon>Bacillati</taxon>
        <taxon>Actinomycetota</taxon>
        <taxon>Actinomycetes</taxon>
        <taxon>Micrococcales</taxon>
        <taxon>Micrococcaceae</taxon>
        <taxon>Sinomonas</taxon>
    </lineage>
</organism>
<proteinExistence type="predicted"/>
<dbReference type="Proteomes" id="UP001319861">
    <property type="component" value="Chromosome"/>
</dbReference>
<sequence>MSEKAFAKELDRLGYPTRRSNGRTFRQGIALAVKDEGVQRSAAF</sequence>
<dbReference type="EMBL" id="AP024525">
    <property type="protein sequence ID" value="BCT76929.1"/>
    <property type="molecule type" value="Genomic_DNA"/>
</dbReference>
<reference evidence="1 2" key="1">
    <citation type="journal article" date="2021" name="J. Biosci. Bioeng.">
        <title>Identification and characterization of a chc gene cluster responsible for the aromatization pathway of cyclohexanecarboxylate degradation in Sinomonas cyclohexanicum ATCC 51369.</title>
        <authorList>
            <person name="Yamamoto T."/>
            <person name="Hasegawa Y."/>
            <person name="Lau P.C.K."/>
            <person name="Iwaki H."/>
        </authorList>
    </citation>
    <scope>NUCLEOTIDE SEQUENCE [LARGE SCALE GENOMIC DNA]</scope>
    <source>
        <strain evidence="1 2">ATCC 51369</strain>
    </source>
</reference>
<name>A0ABN6FJV1_SINCY</name>